<dbReference type="InterPro" id="IPR003607">
    <property type="entry name" value="HD/PDEase_dom"/>
</dbReference>
<dbReference type="Gene3D" id="1.10.3210.10">
    <property type="entry name" value="Hypothetical protein af1432"/>
    <property type="match status" value="1"/>
</dbReference>
<gene>
    <name evidence="2" type="ORF">GTOL_10261</name>
</gene>
<dbReference type="Proteomes" id="UP000742786">
    <property type="component" value="Unassembled WGS sequence"/>
</dbReference>
<evidence type="ECO:0000313" key="3">
    <source>
        <dbReference type="Proteomes" id="UP000742786"/>
    </source>
</evidence>
<proteinExistence type="predicted"/>
<dbReference type="CDD" id="cd00077">
    <property type="entry name" value="HDc"/>
    <property type="match status" value="1"/>
</dbReference>
<name>A0A916MYZ2_9PROT</name>
<dbReference type="InterPro" id="IPR037522">
    <property type="entry name" value="HD_GYP_dom"/>
</dbReference>
<comment type="caution">
    <text evidence="2">The sequence shown here is derived from an EMBL/GenBank/DDBJ whole genome shotgun (WGS) entry which is preliminary data.</text>
</comment>
<sequence length="76" mass="8336">MSFYVARPRQQDIIRDPTPPGYESSFRDIFTQLHFERVLGLSEAIGVACGLTADELVILKISASFHDIGKLGVPGS</sequence>
<dbReference type="PROSITE" id="PS51832">
    <property type="entry name" value="HD_GYP"/>
    <property type="match status" value="1"/>
</dbReference>
<evidence type="ECO:0000313" key="2">
    <source>
        <dbReference type="EMBL" id="CAG4882379.1"/>
    </source>
</evidence>
<accession>A0A916MYZ2</accession>
<protein>
    <recommendedName>
        <fullName evidence="1">HD-GYP domain-containing protein</fullName>
    </recommendedName>
</protein>
<reference evidence="2" key="1">
    <citation type="submission" date="2021-04" db="EMBL/GenBank/DDBJ databases">
        <authorList>
            <person name="Hornung B."/>
        </authorList>
    </citation>
    <scope>NUCLEOTIDE SEQUENCE</scope>
    <source>
        <strain evidence="2">G5G6</strain>
    </source>
</reference>
<dbReference type="GO" id="GO:0008081">
    <property type="term" value="F:phosphoric diester hydrolase activity"/>
    <property type="evidence" value="ECO:0007669"/>
    <property type="project" value="UniProtKB-ARBA"/>
</dbReference>
<dbReference type="EMBL" id="CAJQUM010000001">
    <property type="protein sequence ID" value="CAG4882379.1"/>
    <property type="molecule type" value="Genomic_DNA"/>
</dbReference>
<feature type="domain" description="HD-GYP" evidence="1">
    <location>
        <begin position="9"/>
        <end position="76"/>
    </location>
</feature>
<dbReference type="SUPFAM" id="SSF109604">
    <property type="entry name" value="HD-domain/PDEase-like"/>
    <property type="match status" value="1"/>
</dbReference>
<evidence type="ECO:0000259" key="1">
    <source>
        <dbReference type="PROSITE" id="PS51832"/>
    </source>
</evidence>
<organism evidence="2 3">
    <name type="scientific">Georgfuchsia toluolica</name>
    <dbReference type="NCBI Taxonomy" id="424218"/>
    <lineage>
        <taxon>Bacteria</taxon>
        <taxon>Pseudomonadati</taxon>
        <taxon>Pseudomonadota</taxon>
        <taxon>Betaproteobacteria</taxon>
        <taxon>Nitrosomonadales</taxon>
        <taxon>Sterolibacteriaceae</taxon>
        <taxon>Georgfuchsia</taxon>
    </lineage>
</organism>
<keyword evidence="3" id="KW-1185">Reference proteome</keyword>
<dbReference type="AlphaFoldDB" id="A0A916MYZ2"/>